<name>A0A075G7H7_9ARCH</name>
<accession>A0A075G7H7</accession>
<keyword evidence="1" id="KW-0808">Transferase</keyword>
<reference evidence="1" key="1">
    <citation type="journal article" date="2014" name="Genome Biol. Evol.">
        <title>Pangenome evidence for extensive interdomain horizontal transfer affecting lineage core and shell genes in uncultured planktonic thaumarchaeota and euryarchaeota.</title>
        <authorList>
            <person name="Deschamps P."/>
            <person name="Zivanovic Y."/>
            <person name="Moreira D."/>
            <person name="Rodriguez-Valera F."/>
            <person name="Lopez-Garcia P."/>
        </authorList>
    </citation>
    <scope>NUCLEOTIDE SEQUENCE</scope>
</reference>
<dbReference type="EMBL" id="KF900515">
    <property type="protein sequence ID" value="AIE97707.1"/>
    <property type="molecule type" value="Genomic_DNA"/>
</dbReference>
<dbReference type="AlphaFoldDB" id="A0A075G7H7"/>
<organism evidence="1">
    <name type="scientific">uncultured marine thaumarchaeote KM3_02_B09</name>
    <dbReference type="NCBI Taxonomy" id="1455956"/>
    <lineage>
        <taxon>Archaea</taxon>
        <taxon>Nitrososphaerota</taxon>
        <taxon>environmental samples</taxon>
    </lineage>
</organism>
<dbReference type="GO" id="GO:0016740">
    <property type="term" value="F:transferase activity"/>
    <property type="evidence" value="ECO:0007669"/>
    <property type="project" value="UniProtKB-KW"/>
</dbReference>
<sequence>MPEESHLILRHDIDFDLGSAAAMAEFEANQGWHFHYFILIRTEYLNPLSGAGSKWVRHILELGHTIGLHFDARLYDPDPATLRHAIEEESAILETITDRPVNQFSLHRPHPEMLDGEFSVYDSVNAYAPRYFKDIGYCSDSPSEWRYGHSLDSDAVQSRRYRSGAA</sequence>
<evidence type="ECO:0000313" key="1">
    <source>
        <dbReference type="EMBL" id="AIE97707.1"/>
    </source>
</evidence>
<protein>
    <submittedName>
        <fullName evidence="1">GCN5-related N-acetyltransferase</fullName>
    </submittedName>
</protein>
<proteinExistence type="predicted"/>